<comment type="caution">
    <text evidence="1">The sequence shown here is derived from an EMBL/GenBank/DDBJ whole genome shotgun (WGS) entry which is preliminary data.</text>
</comment>
<dbReference type="Pfam" id="PF11327">
    <property type="entry name" value="Egh16-like"/>
    <property type="match status" value="1"/>
</dbReference>
<dbReference type="AlphaFoldDB" id="A0AAE0IGS3"/>
<evidence type="ECO:0000313" key="2">
    <source>
        <dbReference type="Proteomes" id="UP001286456"/>
    </source>
</evidence>
<keyword evidence="2" id="KW-1185">Reference proteome</keyword>
<accession>A0AAE0IGS3</accession>
<proteinExistence type="predicted"/>
<sequence length="361" mass="37989">MRPYHFLVVPFLATQSSGHGLITLIKGANGVNMPGLNVADGTPRNCNTRICGSHSDTAIIRDHEILAGQVGPLGRTRTNRTIDAATQISIFMGKVPPPPPANFTTVAQACSTGPAIQPKFGNLRSIKRQTNTTASIHGICSGSPTVQPDFSGFRFHRTRSAVTAADAAAASNNGTASDQCACLVEFKADFINARSVTSNGGMFNAVWRLFGRGGRGIVNIETRQKLSSTPPLALGPKLACQPVNEDGAGPLDAHIDSTSGGTQAPAFRKAQITLDVPGKWGNGSSEVTSTYFPLRIKMPADMTCDGVVAGVENVCVVRVRNWANTTETGPFGGSAAFTQSAAARKRALDVRGRRRPQAFSG</sequence>
<dbReference type="PANTHER" id="PTHR34618:SF1">
    <property type="entry name" value="SECRETED PROTEIN"/>
    <property type="match status" value="1"/>
</dbReference>
<dbReference type="PANTHER" id="PTHR34618">
    <property type="entry name" value="SURFACE PROTEIN MAS1, PUTATIVE-RELATED"/>
    <property type="match status" value="1"/>
</dbReference>
<gene>
    <name evidence="1" type="ORF">B0T19DRAFT_402679</name>
</gene>
<organism evidence="1 2">
    <name type="scientific">Cercophora scortea</name>
    <dbReference type="NCBI Taxonomy" id="314031"/>
    <lineage>
        <taxon>Eukaryota</taxon>
        <taxon>Fungi</taxon>
        <taxon>Dikarya</taxon>
        <taxon>Ascomycota</taxon>
        <taxon>Pezizomycotina</taxon>
        <taxon>Sordariomycetes</taxon>
        <taxon>Sordariomycetidae</taxon>
        <taxon>Sordariales</taxon>
        <taxon>Lasiosphaeriaceae</taxon>
        <taxon>Cercophora</taxon>
    </lineage>
</organism>
<dbReference type="Proteomes" id="UP001286456">
    <property type="component" value="Unassembled WGS sequence"/>
</dbReference>
<name>A0AAE0IGS3_9PEZI</name>
<reference evidence="1" key="2">
    <citation type="submission" date="2023-06" db="EMBL/GenBank/DDBJ databases">
        <authorList>
            <consortium name="Lawrence Berkeley National Laboratory"/>
            <person name="Haridas S."/>
            <person name="Hensen N."/>
            <person name="Bonometti L."/>
            <person name="Westerberg I."/>
            <person name="Brannstrom I.O."/>
            <person name="Guillou S."/>
            <person name="Cros-Aarteil S."/>
            <person name="Calhoun S."/>
            <person name="Kuo A."/>
            <person name="Mondo S."/>
            <person name="Pangilinan J."/>
            <person name="Riley R."/>
            <person name="Labutti K."/>
            <person name="Andreopoulos B."/>
            <person name="Lipzen A."/>
            <person name="Chen C."/>
            <person name="Yanf M."/>
            <person name="Daum C."/>
            <person name="Ng V."/>
            <person name="Clum A."/>
            <person name="Steindorff A."/>
            <person name="Ohm R."/>
            <person name="Martin F."/>
            <person name="Silar P."/>
            <person name="Natvig D."/>
            <person name="Lalanne C."/>
            <person name="Gautier V."/>
            <person name="Ament-Velasquez S.L."/>
            <person name="Kruys A."/>
            <person name="Hutchinson M.I."/>
            <person name="Powell A.J."/>
            <person name="Barry K."/>
            <person name="Miller A.N."/>
            <person name="Grigoriev I.V."/>
            <person name="Debuchy R."/>
            <person name="Gladieux P."/>
            <person name="Thoren M.H."/>
            <person name="Johannesson H."/>
        </authorList>
    </citation>
    <scope>NUCLEOTIDE SEQUENCE</scope>
    <source>
        <strain evidence="1">SMH4131-1</strain>
    </source>
</reference>
<reference evidence="1" key="1">
    <citation type="journal article" date="2023" name="Mol. Phylogenet. Evol.">
        <title>Genome-scale phylogeny and comparative genomics of the fungal order Sordariales.</title>
        <authorList>
            <person name="Hensen N."/>
            <person name="Bonometti L."/>
            <person name="Westerberg I."/>
            <person name="Brannstrom I.O."/>
            <person name="Guillou S."/>
            <person name="Cros-Aarteil S."/>
            <person name="Calhoun S."/>
            <person name="Haridas S."/>
            <person name="Kuo A."/>
            <person name="Mondo S."/>
            <person name="Pangilinan J."/>
            <person name="Riley R."/>
            <person name="LaButti K."/>
            <person name="Andreopoulos B."/>
            <person name="Lipzen A."/>
            <person name="Chen C."/>
            <person name="Yan M."/>
            <person name="Daum C."/>
            <person name="Ng V."/>
            <person name="Clum A."/>
            <person name="Steindorff A."/>
            <person name="Ohm R.A."/>
            <person name="Martin F."/>
            <person name="Silar P."/>
            <person name="Natvig D.O."/>
            <person name="Lalanne C."/>
            <person name="Gautier V."/>
            <person name="Ament-Velasquez S.L."/>
            <person name="Kruys A."/>
            <person name="Hutchinson M.I."/>
            <person name="Powell A.J."/>
            <person name="Barry K."/>
            <person name="Miller A.N."/>
            <person name="Grigoriev I.V."/>
            <person name="Debuchy R."/>
            <person name="Gladieux P."/>
            <person name="Hiltunen Thoren M."/>
            <person name="Johannesson H."/>
        </authorList>
    </citation>
    <scope>NUCLEOTIDE SEQUENCE</scope>
    <source>
        <strain evidence="1">SMH4131-1</strain>
    </source>
</reference>
<dbReference type="EMBL" id="JAUEPO010000004">
    <property type="protein sequence ID" value="KAK3324447.1"/>
    <property type="molecule type" value="Genomic_DNA"/>
</dbReference>
<dbReference type="InterPro" id="IPR021476">
    <property type="entry name" value="Egh16-like"/>
</dbReference>
<protein>
    <submittedName>
        <fullName evidence="1">Uncharacterized protein</fullName>
    </submittedName>
</protein>
<evidence type="ECO:0000313" key="1">
    <source>
        <dbReference type="EMBL" id="KAK3324447.1"/>
    </source>
</evidence>